<evidence type="ECO:0000256" key="1">
    <source>
        <dbReference type="SAM" id="Phobius"/>
    </source>
</evidence>
<gene>
    <name evidence="2" type="ORF">QVD17_38420</name>
</gene>
<feature type="transmembrane region" description="Helical" evidence="1">
    <location>
        <begin position="33"/>
        <end position="51"/>
    </location>
</feature>
<accession>A0AAD8JQJ8</accession>
<feature type="transmembrane region" description="Helical" evidence="1">
    <location>
        <begin position="93"/>
        <end position="114"/>
    </location>
</feature>
<dbReference type="EMBL" id="JAUHHV010000011">
    <property type="protein sequence ID" value="KAK1406812.1"/>
    <property type="molecule type" value="Genomic_DNA"/>
</dbReference>
<protein>
    <submittedName>
        <fullName evidence="2">Uncharacterized protein</fullName>
    </submittedName>
</protein>
<comment type="caution">
    <text evidence="2">The sequence shown here is derived from an EMBL/GenBank/DDBJ whole genome shotgun (WGS) entry which is preliminary data.</text>
</comment>
<dbReference type="AlphaFoldDB" id="A0AAD8JQJ8"/>
<evidence type="ECO:0000313" key="3">
    <source>
        <dbReference type="Proteomes" id="UP001229421"/>
    </source>
</evidence>
<keyword evidence="1" id="KW-0472">Membrane</keyword>
<feature type="transmembrane region" description="Helical" evidence="1">
    <location>
        <begin position="63"/>
        <end position="81"/>
    </location>
</feature>
<dbReference type="Proteomes" id="UP001229421">
    <property type="component" value="Unassembled WGS sequence"/>
</dbReference>
<name>A0AAD8JQJ8_TARER</name>
<sequence>MTYAILKFIGSFSAFLAPFSLLMVIVLPPKLNWIGYLLAYVMFGILVTCFYLDDHQPDKPSAFNNFVFTYGFFLSLHSFFMPSPEINWIMYPWMYVLLWIEVVYHFVASLMFIYKKTRKAEGLPLIQREEDNTNDPPPYASYLMQLRN</sequence>
<reference evidence="2" key="1">
    <citation type="journal article" date="2023" name="bioRxiv">
        <title>Improved chromosome-level genome assembly for marigold (Tagetes erecta).</title>
        <authorList>
            <person name="Jiang F."/>
            <person name="Yuan L."/>
            <person name="Wang S."/>
            <person name="Wang H."/>
            <person name="Xu D."/>
            <person name="Wang A."/>
            <person name="Fan W."/>
        </authorList>
    </citation>
    <scope>NUCLEOTIDE SEQUENCE</scope>
    <source>
        <strain evidence="2">WSJ</strain>
        <tissue evidence="2">Leaf</tissue>
    </source>
</reference>
<keyword evidence="1" id="KW-0812">Transmembrane</keyword>
<evidence type="ECO:0000313" key="2">
    <source>
        <dbReference type="EMBL" id="KAK1406812.1"/>
    </source>
</evidence>
<proteinExistence type="predicted"/>
<keyword evidence="1" id="KW-1133">Transmembrane helix</keyword>
<keyword evidence="3" id="KW-1185">Reference proteome</keyword>
<organism evidence="2 3">
    <name type="scientific">Tagetes erecta</name>
    <name type="common">African marigold</name>
    <dbReference type="NCBI Taxonomy" id="13708"/>
    <lineage>
        <taxon>Eukaryota</taxon>
        <taxon>Viridiplantae</taxon>
        <taxon>Streptophyta</taxon>
        <taxon>Embryophyta</taxon>
        <taxon>Tracheophyta</taxon>
        <taxon>Spermatophyta</taxon>
        <taxon>Magnoliopsida</taxon>
        <taxon>eudicotyledons</taxon>
        <taxon>Gunneridae</taxon>
        <taxon>Pentapetalae</taxon>
        <taxon>asterids</taxon>
        <taxon>campanulids</taxon>
        <taxon>Asterales</taxon>
        <taxon>Asteraceae</taxon>
        <taxon>Asteroideae</taxon>
        <taxon>Heliantheae alliance</taxon>
        <taxon>Tageteae</taxon>
        <taxon>Tagetes</taxon>
    </lineage>
</organism>
<feature type="transmembrane region" description="Helical" evidence="1">
    <location>
        <begin position="5"/>
        <end position="27"/>
    </location>
</feature>